<dbReference type="SMART" id="SM00342">
    <property type="entry name" value="HTH_ARAC"/>
    <property type="match status" value="1"/>
</dbReference>
<dbReference type="EMBL" id="BSNM01000015">
    <property type="protein sequence ID" value="GLQ32302.1"/>
    <property type="molecule type" value="Genomic_DNA"/>
</dbReference>
<dbReference type="AlphaFoldDB" id="A0AA37SAB3"/>
<dbReference type="PANTHER" id="PTHR43280">
    <property type="entry name" value="ARAC-FAMILY TRANSCRIPTIONAL REGULATOR"/>
    <property type="match status" value="1"/>
</dbReference>
<dbReference type="PROSITE" id="PS01124">
    <property type="entry name" value="HTH_ARAC_FAMILY_2"/>
    <property type="match status" value="1"/>
</dbReference>
<reference evidence="6" key="1">
    <citation type="journal article" date="2014" name="Int. J. Syst. Evol. Microbiol.">
        <title>Complete genome sequence of Corynebacterium casei LMG S-19264T (=DSM 44701T), isolated from a smear-ripened cheese.</title>
        <authorList>
            <consortium name="US DOE Joint Genome Institute (JGI-PGF)"/>
            <person name="Walter F."/>
            <person name="Albersmeier A."/>
            <person name="Kalinowski J."/>
            <person name="Ruckert C."/>
        </authorList>
    </citation>
    <scope>NUCLEOTIDE SEQUENCE</scope>
    <source>
        <strain evidence="6">NBRC 110071</strain>
    </source>
</reference>
<dbReference type="GO" id="GO:0043565">
    <property type="term" value="F:sequence-specific DNA binding"/>
    <property type="evidence" value="ECO:0007669"/>
    <property type="project" value="InterPro"/>
</dbReference>
<keyword evidence="1" id="KW-0805">Transcription regulation</keyword>
<dbReference type="PANTHER" id="PTHR43280:SF29">
    <property type="entry name" value="ARAC-FAMILY TRANSCRIPTIONAL REGULATOR"/>
    <property type="match status" value="1"/>
</dbReference>
<reference evidence="6" key="2">
    <citation type="submission" date="2023-01" db="EMBL/GenBank/DDBJ databases">
        <title>Draft genome sequence of Litoribrevibacter albus strain NBRC 110071.</title>
        <authorList>
            <person name="Sun Q."/>
            <person name="Mori K."/>
        </authorList>
    </citation>
    <scope>NUCLEOTIDE SEQUENCE</scope>
    <source>
        <strain evidence="6">NBRC 110071</strain>
    </source>
</reference>
<evidence type="ECO:0000256" key="4">
    <source>
        <dbReference type="SAM" id="Phobius"/>
    </source>
</evidence>
<dbReference type="Pfam" id="PF12833">
    <property type="entry name" value="HTH_18"/>
    <property type="match status" value="1"/>
</dbReference>
<keyword evidence="2" id="KW-0238">DNA-binding</keyword>
<dbReference type="SUPFAM" id="SSF46689">
    <property type="entry name" value="Homeodomain-like"/>
    <property type="match status" value="1"/>
</dbReference>
<comment type="caution">
    <text evidence="6">The sequence shown here is derived from an EMBL/GenBank/DDBJ whole genome shotgun (WGS) entry which is preliminary data.</text>
</comment>
<feature type="transmembrane region" description="Helical" evidence="4">
    <location>
        <begin position="186"/>
        <end position="202"/>
    </location>
</feature>
<organism evidence="6 7">
    <name type="scientific">Litoribrevibacter albus</name>
    <dbReference type="NCBI Taxonomy" id="1473156"/>
    <lineage>
        <taxon>Bacteria</taxon>
        <taxon>Pseudomonadati</taxon>
        <taxon>Pseudomonadota</taxon>
        <taxon>Gammaproteobacteria</taxon>
        <taxon>Oceanospirillales</taxon>
        <taxon>Oceanospirillaceae</taxon>
        <taxon>Litoribrevibacter</taxon>
    </lineage>
</organism>
<dbReference type="PRINTS" id="PR00032">
    <property type="entry name" value="HTHARAC"/>
</dbReference>
<feature type="transmembrane region" description="Helical" evidence="4">
    <location>
        <begin position="138"/>
        <end position="166"/>
    </location>
</feature>
<feature type="transmembrane region" description="Helical" evidence="4">
    <location>
        <begin position="66"/>
        <end position="85"/>
    </location>
</feature>
<evidence type="ECO:0000256" key="1">
    <source>
        <dbReference type="ARBA" id="ARBA00023015"/>
    </source>
</evidence>
<name>A0AA37SAB3_9GAMM</name>
<dbReference type="InterPro" id="IPR009057">
    <property type="entry name" value="Homeodomain-like_sf"/>
</dbReference>
<keyword evidence="3" id="KW-0804">Transcription</keyword>
<gene>
    <name evidence="6" type="ORF">GCM10007876_27810</name>
</gene>
<dbReference type="InterPro" id="IPR018062">
    <property type="entry name" value="HTH_AraC-typ_CS"/>
</dbReference>
<evidence type="ECO:0000256" key="2">
    <source>
        <dbReference type="ARBA" id="ARBA00023125"/>
    </source>
</evidence>
<dbReference type="InterPro" id="IPR020449">
    <property type="entry name" value="Tscrpt_reg_AraC-type_HTH"/>
</dbReference>
<dbReference type="RefSeq" id="WP_284382253.1">
    <property type="nucleotide sequence ID" value="NZ_BSNM01000015.1"/>
</dbReference>
<feature type="transmembrane region" description="Helical" evidence="4">
    <location>
        <begin position="97"/>
        <end position="118"/>
    </location>
</feature>
<keyword evidence="4" id="KW-0812">Transmembrane</keyword>
<feature type="transmembrane region" description="Helical" evidence="4">
    <location>
        <begin position="37"/>
        <end position="54"/>
    </location>
</feature>
<sequence length="432" mass="48139">MNLSLLSVVFLLGAAQGIFLALSLFTSKLSSHKANMYLGALTLVFVTSLFDYFLDSSGITYQHPWLRALFWPKEFFFGVCIYFYACHISAQTPYGRTAFHFIPAMVHILVSWSLVFLTNEQQLAILFDSVNEDDPLSLWAMLLGTVEDVAAMLHMGAYLVASLIVLKRHQLRISNEFSYTEKVSLVWLRNLILSLLGIYLLWLSRSILPVPENVSDGLDEVLGFSIVILIYVMGYLGLKQPQIFTPYQAIEVPNTQNQPLPTSTNLDTGLQTAPIGESELNAKTPVHSTVQTELQATSKTDEASIIESKASEKYKKSSLSDDLSASLAVELQTLMEKERPYLDSQLSLPQLAERMGISTNYLSQVINEQLKLNFFDFINQYRVNAAASSLSTTSDTVTDIALAVGFNSKSAFYAAFKKHQGQTPGEFRKASK</sequence>
<dbReference type="Gene3D" id="1.10.10.60">
    <property type="entry name" value="Homeodomain-like"/>
    <property type="match status" value="2"/>
</dbReference>
<evidence type="ECO:0000256" key="3">
    <source>
        <dbReference type="ARBA" id="ARBA00023163"/>
    </source>
</evidence>
<accession>A0AA37SAB3</accession>
<evidence type="ECO:0000313" key="7">
    <source>
        <dbReference type="Proteomes" id="UP001161389"/>
    </source>
</evidence>
<dbReference type="PROSITE" id="PS00041">
    <property type="entry name" value="HTH_ARAC_FAMILY_1"/>
    <property type="match status" value="1"/>
</dbReference>
<dbReference type="Proteomes" id="UP001161389">
    <property type="component" value="Unassembled WGS sequence"/>
</dbReference>
<keyword evidence="7" id="KW-1185">Reference proteome</keyword>
<feature type="transmembrane region" description="Helical" evidence="4">
    <location>
        <begin position="6"/>
        <end position="25"/>
    </location>
</feature>
<evidence type="ECO:0000313" key="6">
    <source>
        <dbReference type="EMBL" id="GLQ32302.1"/>
    </source>
</evidence>
<feature type="transmembrane region" description="Helical" evidence="4">
    <location>
        <begin position="222"/>
        <end position="238"/>
    </location>
</feature>
<feature type="domain" description="HTH araC/xylS-type" evidence="5">
    <location>
        <begin position="332"/>
        <end position="430"/>
    </location>
</feature>
<keyword evidence="4" id="KW-0472">Membrane</keyword>
<protein>
    <recommendedName>
        <fullName evidence="5">HTH araC/xylS-type domain-containing protein</fullName>
    </recommendedName>
</protein>
<keyword evidence="4" id="KW-1133">Transmembrane helix</keyword>
<dbReference type="GO" id="GO:0003700">
    <property type="term" value="F:DNA-binding transcription factor activity"/>
    <property type="evidence" value="ECO:0007669"/>
    <property type="project" value="InterPro"/>
</dbReference>
<evidence type="ECO:0000259" key="5">
    <source>
        <dbReference type="PROSITE" id="PS01124"/>
    </source>
</evidence>
<proteinExistence type="predicted"/>
<dbReference type="InterPro" id="IPR018060">
    <property type="entry name" value="HTH_AraC"/>
</dbReference>